<sequence>MAIIKGLNLLQYVPPATPGTDLDSDAGEIWHHVVFVRAAMNLATAQAETYQFG</sequence>
<gene>
    <name evidence="1" type="ORF">KPSA1_07346</name>
</gene>
<evidence type="ECO:0000313" key="1">
    <source>
        <dbReference type="EMBL" id="GBH13852.1"/>
    </source>
</evidence>
<evidence type="ECO:0000313" key="2">
    <source>
        <dbReference type="Proteomes" id="UP000247480"/>
    </source>
</evidence>
<organism evidence="1 2">
    <name type="scientific">Pseudomonas syringae pv. actinidiae</name>
    <dbReference type="NCBI Taxonomy" id="103796"/>
    <lineage>
        <taxon>Bacteria</taxon>
        <taxon>Pseudomonadati</taxon>
        <taxon>Pseudomonadota</taxon>
        <taxon>Gammaproteobacteria</taxon>
        <taxon>Pseudomonadales</taxon>
        <taxon>Pseudomonadaceae</taxon>
        <taxon>Pseudomonas</taxon>
        <taxon>Pseudomonas syringae</taxon>
    </lineage>
</organism>
<comment type="caution">
    <text evidence="1">The sequence shown here is derived from an EMBL/GenBank/DDBJ whole genome shotgun (WGS) entry which is preliminary data.</text>
</comment>
<name>A0A2V0QX93_PSESF</name>
<protein>
    <submittedName>
        <fullName evidence="1">Uncharacterized protein</fullName>
    </submittedName>
</protein>
<reference evidence="1 2" key="1">
    <citation type="submission" date="2018-04" db="EMBL/GenBank/DDBJ databases">
        <title>Draft genome sequence of Pseudomonas syringae pv. actinidiae biovar 1 strains isolated from kiwifruit in Kagawa prefecture.</title>
        <authorList>
            <person name="Tabuchi M."/>
            <person name="Saito M."/>
            <person name="Fujiwara S."/>
            <person name="Sasa N."/>
            <person name="Akimitsu K."/>
            <person name="Gomi K."/>
            <person name="Konishi-Sugita S."/>
            <person name="Hamano K."/>
            <person name="Kataoka I."/>
        </authorList>
    </citation>
    <scope>NUCLEOTIDE SEQUENCE [LARGE SCALE GENOMIC DNA]</scope>
    <source>
        <strain evidence="1 2">MAFF212206</strain>
    </source>
</reference>
<proteinExistence type="predicted"/>
<dbReference type="EMBL" id="BGJZ01000370">
    <property type="protein sequence ID" value="GBH13852.1"/>
    <property type="molecule type" value="Genomic_DNA"/>
</dbReference>
<dbReference type="Proteomes" id="UP000247480">
    <property type="component" value="Unassembled WGS sequence"/>
</dbReference>
<dbReference type="AlphaFoldDB" id="A0A2V0QX93"/>
<accession>A0A2V0QX93</accession>